<dbReference type="EMBL" id="ADFP01000103">
    <property type="protein sequence ID" value="EFB89949.1"/>
    <property type="molecule type" value="Genomic_DNA"/>
</dbReference>
<gene>
    <name evidence="2" type="ORF">HMPREF7215_1340</name>
</gene>
<evidence type="ECO:0000313" key="2">
    <source>
        <dbReference type="EMBL" id="EFB89949.1"/>
    </source>
</evidence>
<organism evidence="2 3">
    <name type="scientific">Pyramidobacter piscolens W5455</name>
    <dbReference type="NCBI Taxonomy" id="352165"/>
    <lineage>
        <taxon>Bacteria</taxon>
        <taxon>Thermotogati</taxon>
        <taxon>Synergistota</taxon>
        <taxon>Synergistia</taxon>
        <taxon>Synergistales</taxon>
        <taxon>Dethiosulfovibrionaceae</taxon>
        <taxon>Pyramidobacter</taxon>
    </lineage>
</organism>
<protein>
    <submittedName>
        <fullName evidence="2">Uncharacterized protein</fullName>
    </submittedName>
</protein>
<feature type="compositionally biased region" description="Basic and acidic residues" evidence="1">
    <location>
        <begin position="1"/>
        <end position="15"/>
    </location>
</feature>
<name>A0ABM9ZSP3_9BACT</name>
<dbReference type="Proteomes" id="UP000006462">
    <property type="component" value="Unassembled WGS sequence"/>
</dbReference>
<feature type="compositionally biased region" description="Basic and acidic residues" evidence="1">
    <location>
        <begin position="28"/>
        <end position="50"/>
    </location>
</feature>
<keyword evidence="3" id="KW-1185">Reference proteome</keyword>
<proteinExistence type="predicted"/>
<evidence type="ECO:0000313" key="3">
    <source>
        <dbReference type="Proteomes" id="UP000006462"/>
    </source>
</evidence>
<evidence type="ECO:0000256" key="1">
    <source>
        <dbReference type="SAM" id="MobiDB-lite"/>
    </source>
</evidence>
<comment type="caution">
    <text evidence="2">The sequence shown here is derived from an EMBL/GenBank/DDBJ whole genome shotgun (WGS) entry which is preliminary data.</text>
</comment>
<sequence length="50" mass="5401">MNSPPEERAGRKDTAADGDAAAPSAVHRRPEGRGLRRFLETKRAVAEDPS</sequence>
<feature type="region of interest" description="Disordered" evidence="1">
    <location>
        <begin position="1"/>
        <end position="50"/>
    </location>
</feature>
<accession>A0ABM9ZSP3</accession>
<reference evidence="2 3" key="1">
    <citation type="submission" date="2009-12" db="EMBL/GenBank/DDBJ databases">
        <authorList>
            <person name="Shrivastava S."/>
            <person name="Madupu R."/>
            <person name="Durkin A.S."/>
            <person name="Torralba M."/>
            <person name="Methe B."/>
            <person name="Sutton G.G."/>
            <person name="Strausberg R.L."/>
            <person name="Nelson K.E."/>
        </authorList>
    </citation>
    <scope>NUCLEOTIDE SEQUENCE [LARGE SCALE GENOMIC DNA]</scope>
    <source>
        <strain evidence="2 3">W5455</strain>
    </source>
</reference>